<comment type="similarity">
    <text evidence="2 10">Belongs to the LolA family.</text>
</comment>
<keyword evidence="8 10" id="KW-0653">Protein transport</keyword>
<dbReference type="InterPro" id="IPR029046">
    <property type="entry name" value="LolA/LolB/LppX"/>
</dbReference>
<evidence type="ECO:0000313" key="12">
    <source>
        <dbReference type="Proteomes" id="UP000190435"/>
    </source>
</evidence>
<dbReference type="HAMAP" id="MF_00240">
    <property type="entry name" value="LolA"/>
    <property type="match status" value="1"/>
</dbReference>
<evidence type="ECO:0000256" key="5">
    <source>
        <dbReference type="ARBA" id="ARBA00022448"/>
    </source>
</evidence>
<dbReference type="STRING" id="34060.B0181_08220"/>
<dbReference type="InterPro" id="IPR018323">
    <property type="entry name" value="OM_lipoprot_carrier_LolA_Pbac"/>
</dbReference>
<proteinExistence type="inferred from homology"/>
<comment type="subunit">
    <text evidence="3 10">Monomer.</text>
</comment>
<dbReference type="NCBIfam" id="TIGR00547">
    <property type="entry name" value="lolA"/>
    <property type="match status" value="1"/>
</dbReference>
<comment type="subcellular location">
    <subcellularLocation>
        <location evidence="1 10">Periplasm</location>
    </subcellularLocation>
</comment>
<dbReference type="PANTHER" id="PTHR35869:SF1">
    <property type="entry name" value="OUTER-MEMBRANE LIPOPROTEIN CARRIER PROTEIN"/>
    <property type="match status" value="1"/>
</dbReference>
<evidence type="ECO:0000256" key="1">
    <source>
        <dbReference type="ARBA" id="ARBA00004418"/>
    </source>
</evidence>
<evidence type="ECO:0000256" key="8">
    <source>
        <dbReference type="ARBA" id="ARBA00022927"/>
    </source>
</evidence>
<reference evidence="11 12" key="1">
    <citation type="submission" date="2017-02" db="EMBL/GenBank/DDBJ databases">
        <title>Draft genome sequence of Moraxella caviae CCUG 355 type strain.</title>
        <authorList>
            <person name="Engstrom-Jakobsson H."/>
            <person name="Salva-Serra F."/>
            <person name="Thorell K."/>
            <person name="Gonzales-Siles L."/>
            <person name="Karlsson R."/>
            <person name="Boulund F."/>
            <person name="Engstrand L."/>
            <person name="Moore E."/>
        </authorList>
    </citation>
    <scope>NUCLEOTIDE SEQUENCE [LARGE SCALE GENOMIC DNA]</scope>
    <source>
        <strain evidence="11 12">CCUG 355</strain>
    </source>
</reference>
<keyword evidence="7 10" id="KW-0574">Periplasm</keyword>
<dbReference type="PANTHER" id="PTHR35869">
    <property type="entry name" value="OUTER-MEMBRANE LIPOPROTEIN CARRIER PROTEIN"/>
    <property type="match status" value="1"/>
</dbReference>
<evidence type="ECO:0000256" key="7">
    <source>
        <dbReference type="ARBA" id="ARBA00022764"/>
    </source>
</evidence>
<evidence type="ECO:0000256" key="3">
    <source>
        <dbReference type="ARBA" id="ARBA00011245"/>
    </source>
</evidence>
<accession>A0A1S9ZYF5</accession>
<feature type="chain" id="PRO_5013405624" description="Outer-membrane lipoprotein carrier protein" evidence="10">
    <location>
        <begin position="40"/>
        <end position="226"/>
    </location>
</feature>
<keyword evidence="9 10" id="KW-0143">Chaperone</keyword>
<organism evidence="11 12">
    <name type="scientific">Moraxella caviae</name>
    <dbReference type="NCBI Taxonomy" id="34060"/>
    <lineage>
        <taxon>Bacteria</taxon>
        <taxon>Pseudomonadati</taxon>
        <taxon>Pseudomonadota</taxon>
        <taxon>Gammaproteobacteria</taxon>
        <taxon>Moraxellales</taxon>
        <taxon>Moraxellaceae</taxon>
        <taxon>Moraxella</taxon>
    </lineage>
</organism>
<dbReference type="AlphaFoldDB" id="A0A1S9ZYF5"/>
<evidence type="ECO:0000256" key="4">
    <source>
        <dbReference type="ARBA" id="ARBA00014035"/>
    </source>
</evidence>
<evidence type="ECO:0000256" key="10">
    <source>
        <dbReference type="HAMAP-Rule" id="MF_00240"/>
    </source>
</evidence>
<dbReference type="InterPro" id="IPR004564">
    <property type="entry name" value="OM_lipoprot_carrier_LolA-like"/>
</dbReference>
<keyword evidence="11" id="KW-0449">Lipoprotein</keyword>
<evidence type="ECO:0000256" key="2">
    <source>
        <dbReference type="ARBA" id="ARBA00007615"/>
    </source>
</evidence>
<name>A0A1S9ZYF5_9GAMM</name>
<protein>
    <recommendedName>
        <fullName evidence="4 10">Outer-membrane lipoprotein carrier protein</fullName>
    </recommendedName>
</protein>
<dbReference type="GO" id="GO:0044874">
    <property type="term" value="P:lipoprotein localization to outer membrane"/>
    <property type="evidence" value="ECO:0007669"/>
    <property type="project" value="UniProtKB-UniRule"/>
</dbReference>
<dbReference type="Gene3D" id="2.50.20.10">
    <property type="entry name" value="Lipoprotein localisation LolA/LolB/LppX"/>
    <property type="match status" value="1"/>
</dbReference>
<dbReference type="EMBL" id="MUXU01000049">
    <property type="protein sequence ID" value="OOR88525.1"/>
    <property type="molecule type" value="Genomic_DNA"/>
</dbReference>
<dbReference type="SUPFAM" id="SSF89392">
    <property type="entry name" value="Prokaryotic lipoproteins and lipoprotein localization factors"/>
    <property type="match status" value="1"/>
</dbReference>
<keyword evidence="5 10" id="KW-0813">Transport</keyword>
<comment type="caution">
    <text evidence="11">The sequence shown here is derived from an EMBL/GenBank/DDBJ whole genome shotgun (WGS) entry which is preliminary data.</text>
</comment>
<sequence precursor="true">MTMTTQRSTFKAVALRTVLGVASAAAVIAPMAYSTVAQAAPASTQVATKNLNKLLSNTKSMSANFSQTTKAGGKTTKFSGSMAVARPNQFRWESKSPAEQLIVANGNTLWIYDKDLAQATKQSVSNQVGDTPALLLSGDPKQIERNFNISQPDAGKNYYVLTPKSSNAAFKNLSISFNGGKPVMMVLNDNIGQTTSIRFSGIEMNKKISASKFSFTPPAGTDVIEQ</sequence>
<comment type="function">
    <text evidence="10">Participates in the translocation of lipoproteins from the inner membrane to the outer membrane. Only forms a complex with a lipoprotein if the residue after the N-terminal Cys is not an aspartate (The Asp acts as a targeting signal to indicate that the lipoprotein should stay in the inner membrane).</text>
</comment>
<evidence type="ECO:0000256" key="6">
    <source>
        <dbReference type="ARBA" id="ARBA00022729"/>
    </source>
</evidence>
<keyword evidence="6 10" id="KW-0732">Signal</keyword>
<dbReference type="CDD" id="cd16325">
    <property type="entry name" value="LolA"/>
    <property type="match status" value="1"/>
</dbReference>
<dbReference type="GO" id="GO:0030288">
    <property type="term" value="C:outer membrane-bounded periplasmic space"/>
    <property type="evidence" value="ECO:0007669"/>
    <property type="project" value="TreeGrafter"/>
</dbReference>
<gene>
    <name evidence="10" type="primary">lolA</name>
    <name evidence="11" type="ORF">B0181_08220</name>
</gene>
<evidence type="ECO:0000256" key="9">
    <source>
        <dbReference type="ARBA" id="ARBA00023186"/>
    </source>
</evidence>
<feature type="signal peptide" evidence="10">
    <location>
        <begin position="1"/>
        <end position="39"/>
    </location>
</feature>
<dbReference type="GO" id="GO:0042953">
    <property type="term" value="P:lipoprotein transport"/>
    <property type="evidence" value="ECO:0007669"/>
    <property type="project" value="InterPro"/>
</dbReference>
<keyword evidence="12" id="KW-1185">Reference proteome</keyword>
<dbReference type="Proteomes" id="UP000190435">
    <property type="component" value="Unassembled WGS sequence"/>
</dbReference>
<evidence type="ECO:0000313" key="11">
    <source>
        <dbReference type="EMBL" id="OOR88525.1"/>
    </source>
</evidence>
<dbReference type="Pfam" id="PF03548">
    <property type="entry name" value="LolA"/>
    <property type="match status" value="1"/>
</dbReference>